<accession>A0ABR3CCE7</accession>
<evidence type="ECO:0000313" key="3">
    <source>
        <dbReference type="Proteomes" id="UP001430584"/>
    </source>
</evidence>
<feature type="compositionally biased region" description="Basic and acidic residues" evidence="1">
    <location>
        <begin position="578"/>
        <end position="588"/>
    </location>
</feature>
<protein>
    <submittedName>
        <fullName evidence="2">Uncharacterized protein</fullName>
    </submittedName>
</protein>
<dbReference type="EMBL" id="JAJVCZ030000007">
    <property type="protein sequence ID" value="KAL0258317.1"/>
    <property type="molecule type" value="Genomic_DNA"/>
</dbReference>
<feature type="region of interest" description="Disordered" evidence="1">
    <location>
        <begin position="128"/>
        <end position="148"/>
    </location>
</feature>
<dbReference type="Proteomes" id="UP001430584">
    <property type="component" value="Unassembled WGS sequence"/>
</dbReference>
<sequence length="782" mass="87419">MPRSKQDMPLLSDTPDEHAYNQWATIVRNALVQGEMFKFVDGSHAAVHRGTRFYRNAEIKTADLIRDAYTAAAGDCKDPVVLRDTLHMPADDLWDHIRAAHTSIPTATPTPSFFSSINTFSSSAGPSSSSCSLPSAPPPPLPPTSLPPSNHFSTISGRVYFLVQRFNSCTLALFDGNITRFAAQLETIVHRMGELGYHLPAYMLNMHFLYNLEPKLGPKVKELEKTYGEALWKGEEGGARGGGVSFAVVREALIEEAERLREKEEQEQEGEVVDAVLRSLEKEGEGGREMKAKEREWGDQWIREESKEAKERAKRADAAERRMRSVEGDVESSPSIADEELRRLQKDVQDSAESDEADSSEMEEEEHESSDEDEQELPAGLVARGEKISEEEADGEHHGQIQEQRQKVVLQVKDTEDEKSDESSSSEEEEKEELEVEPSTRNRCSTTPDQVHRLNEILRVSETPIMRPGTQPQPPSSKTSSSQSVILAKSPARVAQVLGDSARSVSAVPMPSTKTGPSTRPPPSAGPSPSAPPAAASVPSTASSTYVVPRDLNEPYSDIESTAAAVRRARGAKMAAELNRKQRREAAKTNRQQKTLHETAAATTFADAVSGGTVRRKSAAEANEAFDREYKRSSGLKAYCYRCKSTDHTSECKCPWSPSVARDVGTGRLVNVGFTRLPHVNFKIEKKEKEAEKSEDRGEDKEKKKKSKKDKKEKKGKREKEKKEKREKEKKEKREKEKRKEERREKKREKKEKKRKQREEDEREVAEVGSPSKTLRRSSLAL</sequence>
<feature type="compositionally biased region" description="Basic and acidic residues" evidence="1">
    <location>
        <begin position="306"/>
        <end position="327"/>
    </location>
</feature>
<evidence type="ECO:0000256" key="1">
    <source>
        <dbReference type="SAM" id="MobiDB-lite"/>
    </source>
</evidence>
<feature type="compositionally biased region" description="Low complexity" evidence="1">
    <location>
        <begin position="533"/>
        <end position="549"/>
    </location>
</feature>
<feature type="compositionally biased region" description="Acidic residues" evidence="1">
    <location>
        <begin position="350"/>
        <end position="376"/>
    </location>
</feature>
<evidence type="ECO:0000313" key="2">
    <source>
        <dbReference type="EMBL" id="KAL0258317.1"/>
    </source>
</evidence>
<name>A0ABR3CCE7_9PEZI</name>
<feature type="compositionally biased region" description="Pro residues" evidence="1">
    <location>
        <begin position="519"/>
        <end position="532"/>
    </location>
</feature>
<feature type="compositionally biased region" description="Pro residues" evidence="1">
    <location>
        <begin position="135"/>
        <end position="146"/>
    </location>
</feature>
<feature type="compositionally biased region" description="Basic residues" evidence="1">
    <location>
        <begin position="745"/>
        <end position="756"/>
    </location>
</feature>
<proteinExistence type="predicted"/>
<feature type="compositionally biased region" description="Basic and acidic residues" evidence="1">
    <location>
        <begin position="682"/>
        <end position="702"/>
    </location>
</feature>
<feature type="region of interest" description="Disordered" evidence="1">
    <location>
        <begin position="610"/>
        <end position="631"/>
    </location>
</feature>
<feature type="region of interest" description="Disordered" evidence="1">
    <location>
        <begin position="578"/>
        <end position="597"/>
    </location>
</feature>
<reference evidence="2 3" key="1">
    <citation type="submission" date="2024-02" db="EMBL/GenBank/DDBJ databases">
        <title>De novo assembly and annotation of 12 fungi associated with fruit tree decline syndrome in Ontario, Canada.</title>
        <authorList>
            <person name="Sulman M."/>
            <person name="Ellouze W."/>
            <person name="Ilyukhin E."/>
        </authorList>
    </citation>
    <scope>NUCLEOTIDE SEQUENCE [LARGE SCALE GENOMIC DNA]</scope>
    <source>
        <strain evidence="2 3">FDS-637</strain>
    </source>
</reference>
<feature type="compositionally biased region" description="Basic residues" evidence="1">
    <location>
        <begin position="703"/>
        <end position="715"/>
    </location>
</feature>
<dbReference type="RefSeq" id="XP_066631346.1">
    <property type="nucleotide sequence ID" value="XM_066778909.1"/>
</dbReference>
<keyword evidence="3" id="KW-1185">Reference proteome</keyword>
<gene>
    <name evidence="2" type="ORF">SLS55_007492</name>
</gene>
<feature type="compositionally biased region" description="Basic and acidic residues" evidence="1">
    <location>
        <begin position="339"/>
        <end position="349"/>
    </location>
</feature>
<feature type="compositionally biased region" description="Basic and acidic residues" evidence="1">
    <location>
        <begin position="384"/>
        <end position="406"/>
    </location>
</feature>
<feature type="region of interest" description="Disordered" evidence="1">
    <location>
        <begin position="679"/>
        <end position="782"/>
    </location>
</feature>
<comment type="caution">
    <text evidence="2">The sequence shown here is derived from an EMBL/GenBank/DDBJ whole genome shotgun (WGS) entry which is preliminary data.</text>
</comment>
<dbReference type="GeneID" id="92011577"/>
<feature type="compositionally biased region" description="Acidic residues" evidence="1">
    <location>
        <begin position="415"/>
        <end position="436"/>
    </location>
</feature>
<feature type="region of interest" description="Disordered" evidence="1">
    <location>
        <begin position="306"/>
        <end position="550"/>
    </location>
</feature>
<feature type="compositionally biased region" description="Polar residues" evidence="1">
    <location>
        <begin position="439"/>
        <end position="449"/>
    </location>
</feature>
<organism evidence="2 3">
    <name type="scientific">Diplodia seriata</name>
    <dbReference type="NCBI Taxonomy" id="420778"/>
    <lineage>
        <taxon>Eukaryota</taxon>
        <taxon>Fungi</taxon>
        <taxon>Dikarya</taxon>
        <taxon>Ascomycota</taxon>
        <taxon>Pezizomycotina</taxon>
        <taxon>Dothideomycetes</taxon>
        <taxon>Dothideomycetes incertae sedis</taxon>
        <taxon>Botryosphaeriales</taxon>
        <taxon>Botryosphaeriaceae</taxon>
        <taxon>Diplodia</taxon>
    </lineage>
</organism>
<feature type="compositionally biased region" description="Basic and acidic residues" evidence="1">
    <location>
        <begin position="716"/>
        <end position="744"/>
    </location>
</feature>